<proteinExistence type="predicted"/>
<evidence type="ECO:0000313" key="2">
    <source>
        <dbReference type="EMBL" id="JAH19749.1"/>
    </source>
</evidence>
<evidence type="ECO:0000256" key="1">
    <source>
        <dbReference type="SAM" id="Phobius"/>
    </source>
</evidence>
<accession>A0A0E9QSF6</accession>
<reference evidence="2" key="1">
    <citation type="submission" date="2014-11" db="EMBL/GenBank/DDBJ databases">
        <authorList>
            <person name="Amaro Gonzalez C."/>
        </authorList>
    </citation>
    <scope>NUCLEOTIDE SEQUENCE</scope>
</reference>
<protein>
    <submittedName>
        <fullName evidence="2">Uncharacterized protein</fullName>
    </submittedName>
</protein>
<reference evidence="2" key="2">
    <citation type="journal article" date="2015" name="Fish Shellfish Immunol.">
        <title>Early steps in the European eel (Anguilla anguilla)-Vibrio vulnificus interaction in the gills: Role of the RtxA13 toxin.</title>
        <authorList>
            <person name="Callol A."/>
            <person name="Pajuelo D."/>
            <person name="Ebbesson L."/>
            <person name="Teles M."/>
            <person name="MacKenzie S."/>
            <person name="Amaro C."/>
        </authorList>
    </citation>
    <scope>NUCLEOTIDE SEQUENCE</scope>
</reference>
<sequence>MQREMLCYWMLDHYVAKTMSIAIFLLLYLNERIGCL</sequence>
<keyword evidence="1" id="KW-1133">Transmembrane helix</keyword>
<name>A0A0E9QSF6_ANGAN</name>
<dbReference type="AlphaFoldDB" id="A0A0E9QSF6"/>
<keyword evidence="1" id="KW-0472">Membrane</keyword>
<keyword evidence="1" id="KW-0812">Transmembrane</keyword>
<organism evidence="2">
    <name type="scientific">Anguilla anguilla</name>
    <name type="common">European freshwater eel</name>
    <name type="synonym">Muraena anguilla</name>
    <dbReference type="NCBI Taxonomy" id="7936"/>
    <lineage>
        <taxon>Eukaryota</taxon>
        <taxon>Metazoa</taxon>
        <taxon>Chordata</taxon>
        <taxon>Craniata</taxon>
        <taxon>Vertebrata</taxon>
        <taxon>Euteleostomi</taxon>
        <taxon>Actinopterygii</taxon>
        <taxon>Neopterygii</taxon>
        <taxon>Teleostei</taxon>
        <taxon>Anguilliformes</taxon>
        <taxon>Anguillidae</taxon>
        <taxon>Anguilla</taxon>
    </lineage>
</organism>
<dbReference type="EMBL" id="GBXM01088828">
    <property type="protein sequence ID" value="JAH19749.1"/>
    <property type="molecule type" value="Transcribed_RNA"/>
</dbReference>
<feature type="transmembrane region" description="Helical" evidence="1">
    <location>
        <begin position="7"/>
        <end position="29"/>
    </location>
</feature>